<name>A0A383BLX8_9ZZZZ</name>
<organism evidence="1">
    <name type="scientific">marine metagenome</name>
    <dbReference type="NCBI Taxonomy" id="408172"/>
    <lineage>
        <taxon>unclassified sequences</taxon>
        <taxon>metagenomes</taxon>
        <taxon>ecological metagenomes</taxon>
    </lineage>
</organism>
<protein>
    <recommendedName>
        <fullName evidence="2">Outer membrane protein beta-barrel domain-containing protein</fullName>
    </recommendedName>
</protein>
<feature type="non-terminal residue" evidence="1">
    <location>
        <position position="219"/>
    </location>
</feature>
<dbReference type="AlphaFoldDB" id="A0A383BLX8"/>
<reference evidence="1" key="1">
    <citation type="submission" date="2018-05" db="EMBL/GenBank/DDBJ databases">
        <authorList>
            <person name="Lanie J.A."/>
            <person name="Ng W.-L."/>
            <person name="Kazmierczak K.M."/>
            <person name="Andrzejewski T.M."/>
            <person name="Davidsen T.M."/>
            <person name="Wayne K.J."/>
            <person name="Tettelin H."/>
            <person name="Glass J.I."/>
            <person name="Rusch D."/>
            <person name="Podicherti R."/>
            <person name="Tsui H.-C.T."/>
            <person name="Winkler M.E."/>
        </authorList>
    </citation>
    <scope>NUCLEOTIDE SEQUENCE</scope>
</reference>
<gene>
    <name evidence="1" type="ORF">METZ01_LOCUS474001</name>
</gene>
<accession>A0A383BLX8</accession>
<sequence length="219" mass="24699">MKSRLIYLLVLFFCCHAKLFAGGISVDAGITPPQDRFIMRTQYRHMSMSNSMMLMNTNMMPLVLAYGVTPGFTVMARGMYVHQTVENTSNVNKGLNDLYILSKFRLYRKNTANYVFGIAPYIATNVPLGSKEISDRTWNPKLGLNISYRPRFFSIDVSTSYMFSNLSGKQVSKMGNIFSLNTAFSAMIPLKGKLSNAISPVLELTYINEKEEDEVNMST</sequence>
<proteinExistence type="predicted"/>
<evidence type="ECO:0000313" key="1">
    <source>
        <dbReference type="EMBL" id="SVE21147.1"/>
    </source>
</evidence>
<dbReference type="EMBL" id="UINC01201693">
    <property type="protein sequence ID" value="SVE21147.1"/>
    <property type="molecule type" value="Genomic_DNA"/>
</dbReference>
<evidence type="ECO:0008006" key="2">
    <source>
        <dbReference type="Google" id="ProtNLM"/>
    </source>
</evidence>